<evidence type="ECO:0000313" key="2">
    <source>
        <dbReference type="Proteomes" id="UP000314294"/>
    </source>
</evidence>
<dbReference type="EMBL" id="SRLO01000876">
    <property type="protein sequence ID" value="TNN44938.1"/>
    <property type="molecule type" value="Genomic_DNA"/>
</dbReference>
<dbReference type="AlphaFoldDB" id="A0A4Z2FUN4"/>
<sequence>MSMRCSSGRGLLVRDTSFDKQQQLTLAEAVGAVGELHQSFLCLVPHGGVGGLVQLLTQDLQLGEALGTHGDTV</sequence>
<gene>
    <name evidence="1" type="ORF">EYF80_044873</name>
</gene>
<reference evidence="1 2" key="1">
    <citation type="submission" date="2019-03" db="EMBL/GenBank/DDBJ databases">
        <title>First draft genome of Liparis tanakae, snailfish: a comprehensive survey of snailfish specific genes.</title>
        <authorList>
            <person name="Kim W."/>
            <person name="Song I."/>
            <person name="Jeong J.-H."/>
            <person name="Kim D."/>
            <person name="Kim S."/>
            <person name="Ryu S."/>
            <person name="Song J.Y."/>
            <person name="Lee S.K."/>
        </authorList>
    </citation>
    <scope>NUCLEOTIDE SEQUENCE [LARGE SCALE GENOMIC DNA]</scope>
    <source>
        <tissue evidence="1">Muscle</tissue>
    </source>
</reference>
<name>A0A4Z2FUN4_9TELE</name>
<keyword evidence="2" id="KW-1185">Reference proteome</keyword>
<comment type="caution">
    <text evidence="1">The sequence shown here is derived from an EMBL/GenBank/DDBJ whole genome shotgun (WGS) entry which is preliminary data.</text>
</comment>
<accession>A0A4Z2FUN4</accession>
<protein>
    <submittedName>
        <fullName evidence="1">Uncharacterized protein</fullName>
    </submittedName>
</protein>
<proteinExistence type="predicted"/>
<dbReference type="Proteomes" id="UP000314294">
    <property type="component" value="Unassembled WGS sequence"/>
</dbReference>
<evidence type="ECO:0000313" key="1">
    <source>
        <dbReference type="EMBL" id="TNN44938.1"/>
    </source>
</evidence>
<organism evidence="1 2">
    <name type="scientific">Liparis tanakae</name>
    <name type="common">Tanaka's snailfish</name>
    <dbReference type="NCBI Taxonomy" id="230148"/>
    <lineage>
        <taxon>Eukaryota</taxon>
        <taxon>Metazoa</taxon>
        <taxon>Chordata</taxon>
        <taxon>Craniata</taxon>
        <taxon>Vertebrata</taxon>
        <taxon>Euteleostomi</taxon>
        <taxon>Actinopterygii</taxon>
        <taxon>Neopterygii</taxon>
        <taxon>Teleostei</taxon>
        <taxon>Neoteleostei</taxon>
        <taxon>Acanthomorphata</taxon>
        <taxon>Eupercaria</taxon>
        <taxon>Perciformes</taxon>
        <taxon>Cottioidei</taxon>
        <taxon>Cottales</taxon>
        <taxon>Liparidae</taxon>
        <taxon>Liparis</taxon>
    </lineage>
</organism>